<name>A0A6J5TVE6_PRUAR</name>
<proteinExistence type="predicted"/>
<dbReference type="AlphaFoldDB" id="A0A6J5TVE6"/>
<sequence>MQPERRKDERKFQGRWRPWKKRRRTEGRDEDEEIWFNGGGDKVESVCLTKKKEEAS</sequence>
<reference evidence="1 2" key="1">
    <citation type="submission" date="2020-05" db="EMBL/GenBank/DDBJ databases">
        <authorList>
            <person name="Campoy J."/>
            <person name="Schneeberger K."/>
            <person name="Spophaly S."/>
        </authorList>
    </citation>
    <scope>NUCLEOTIDE SEQUENCE [LARGE SCALE GENOMIC DNA]</scope>
    <source>
        <strain evidence="1">PruArmRojPasFocal</strain>
    </source>
</reference>
<organism evidence="1 2">
    <name type="scientific">Prunus armeniaca</name>
    <name type="common">Apricot</name>
    <name type="synonym">Armeniaca vulgaris</name>
    <dbReference type="NCBI Taxonomy" id="36596"/>
    <lineage>
        <taxon>Eukaryota</taxon>
        <taxon>Viridiplantae</taxon>
        <taxon>Streptophyta</taxon>
        <taxon>Embryophyta</taxon>
        <taxon>Tracheophyta</taxon>
        <taxon>Spermatophyta</taxon>
        <taxon>Magnoliopsida</taxon>
        <taxon>eudicotyledons</taxon>
        <taxon>Gunneridae</taxon>
        <taxon>Pentapetalae</taxon>
        <taxon>rosids</taxon>
        <taxon>fabids</taxon>
        <taxon>Rosales</taxon>
        <taxon>Rosaceae</taxon>
        <taxon>Amygdaloideae</taxon>
        <taxon>Amygdaleae</taxon>
        <taxon>Prunus</taxon>
    </lineage>
</organism>
<protein>
    <submittedName>
        <fullName evidence="1">Uncharacterized protein</fullName>
    </submittedName>
</protein>
<accession>A0A6J5TVE6</accession>
<evidence type="ECO:0000313" key="2">
    <source>
        <dbReference type="Proteomes" id="UP000507222"/>
    </source>
</evidence>
<dbReference type="Proteomes" id="UP000507222">
    <property type="component" value="Unassembled WGS sequence"/>
</dbReference>
<evidence type="ECO:0000313" key="1">
    <source>
        <dbReference type="EMBL" id="CAB4267354.1"/>
    </source>
</evidence>
<gene>
    <name evidence="1" type="ORF">CURHAP_LOCUS10010</name>
</gene>
<dbReference type="EMBL" id="CAEKDK010000001">
    <property type="protein sequence ID" value="CAB4267354.1"/>
    <property type="molecule type" value="Genomic_DNA"/>
</dbReference>